<dbReference type="InterPro" id="IPR023214">
    <property type="entry name" value="HAD_sf"/>
</dbReference>
<evidence type="ECO:0000313" key="1">
    <source>
        <dbReference type="EMBL" id="NER12283.1"/>
    </source>
</evidence>
<dbReference type="GO" id="GO:0005829">
    <property type="term" value="C:cytosol"/>
    <property type="evidence" value="ECO:0007669"/>
    <property type="project" value="TreeGrafter"/>
</dbReference>
<dbReference type="GO" id="GO:0000287">
    <property type="term" value="F:magnesium ion binding"/>
    <property type="evidence" value="ECO:0007669"/>
    <property type="project" value="TreeGrafter"/>
</dbReference>
<keyword evidence="2" id="KW-1185">Reference proteome</keyword>
<dbReference type="AlphaFoldDB" id="A0A6P0UMN5"/>
<keyword evidence="1" id="KW-0378">Hydrolase</keyword>
<name>A0A6P0UMN5_9FLAO</name>
<dbReference type="GO" id="GO:0016791">
    <property type="term" value="F:phosphatase activity"/>
    <property type="evidence" value="ECO:0007669"/>
    <property type="project" value="TreeGrafter"/>
</dbReference>
<dbReference type="CDD" id="cd07516">
    <property type="entry name" value="HAD_Pase"/>
    <property type="match status" value="1"/>
</dbReference>
<protein>
    <submittedName>
        <fullName evidence="1">Cof-type HAD-IIB family hydrolase</fullName>
    </submittedName>
</protein>
<accession>A0A6P0UMN5</accession>
<dbReference type="PANTHER" id="PTHR10000">
    <property type="entry name" value="PHOSPHOSERINE PHOSPHATASE"/>
    <property type="match status" value="1"/>
</dbReference>
<dbReference type="NCBIfam" id="TIGR01484">
    <property type="entry name" value="HAD-SF-IIB"/>
    <property type="match status" value="1"/>
</dbReference>
<dbReference type="Gene3D" id="3.30.1240.10">
    <property type="match status" value="1"/>
</dbReference>
<evidence type="ECO:0000313" key="2">
    <source>
        <dbReference type="Proteomes" id="UP000468581"/>
    </source>
</evidence>
<dbReference type="InterPro" id="IPR006379">
    <property type="entry name" value="HAD-SF_hydro_IIB"/>
</dbReference>
<proteinExistence type="predicted"/>
<dbReference type="Gene3D" id="3.40.50.1000">
    <property type="entry name" value="HAD superfamily/HAD-like"/>
    <property type="match status" value="1"/>
</dbReference>
<dbReference type="PROSITE" id="PS01228">
    <property type="entry name" value="COF_1"/>
    <property type="match status" value="1"/>
</dbReference>
<reference evidence="1 2" key="1">
    <citation type="submission" date="2020-01" db="EMBL/GenBank/DDBJ databases">
        <title>Leptobacterium flavescens.</title>
        <authorList>
            <person name="Wang G."/>
        </authorList>
    </citation>
    <scope>NUCLEOTIDE SEQUENCE [LARGE SCALE GENOMIC DNA]</scope>
    <source>
        <strain evidence="1 2">KCTC 22160</strain>
    </source>
</reference>
<dbReference type="PANTHER" id="PTHR10000:SF8">
    <property type="entry name" value="HAD SUPERFAMILY HYDROLASE-LIKE, TYPE 3"/>
    <property type="match status" value="1"/>
</dbReference>
<dbReference type="EMBL" id="JAABOO010000001">
    <property type="protein sequence ID" value="NER12283.1"/>
    <property type="molecule type" value="Genomic_DNA"/>
</dbReference>
<dbReference type="Proteomes" id="UP000468581">
    <property type="component" value="Unassembled WGS sequence"/>
</dbReference>
<gene>
    <name evidence="1" type="ORF">GWK08_02405</name>
</gene>
<dbReference type="RefSeq" id="WP_163605311.1">
    <property type="nucleotide sequence ID" value="NZ_JAABOO010000001.1"/>
</dbReference>
<dbReference type="InterPro" id="IPR000150">
    <property type="entry name" value="Cof"/>
</dbReference>
<dbReference type="SFLD" id="SFLDS00003">
    <property type="entry name" value="Haloacid_Dehalogenase"/>
    <property type="match status" value="1"/>
</dbReference>
<dbReference type="InterPro" id="IPR036412">
    <property type="entry name" value="HAD-like_sf"/>
</dbReference>
<dbReference type="Pfam" id="PF08282">
    <property type="entry name" value="Hydrolase_3"/>
    <property type="match status" value="1"/>
</dbReference>
<dbReference type="SFLD" id="SFLDG01140">
    <property type="entry name" value="C2.B:_Phosphomannomutase_and_P"/>
    <property type="match status" value="1"/>
</dbReference>
<dbReference type="NCBIfam" id="TIGR00099">
    <property type="entry name" value="Cof-subfamily"/>
    <property type="match status" value="1"/>
</dbReference>
<comment type="caution">
    <text evidence="1">The sequence shown here is derived from an EMBL/GenBank/DDBJ whole genome shotgun (WGS) entry which is preliminary data.</text>
</comment>
<dbReference type="SUPFAM" id="SSF56784">
    <property type="entry name" value="HAD-like"/>
    <property type="match status" value="1"/>
</dbReference>
<organism evidence="1 2">
    <name type="scientific">Leptobacterium flavescens</name>
    <dbReference type="NCBI Taxonomy" id="472055"/>
    <lineage>
        <taxon>Bacteria</taxon>
        <taxon>Pseudomonadati</taxon>
        <taxon>Bacteroidota</taxon>
        <taxon>Flavobacteriia</taxon>
        <taxon>Flavobacteriales</taxon>
        <taxon>Flavobacteriaceae</taxon>
        <taxon>Leptobacterium</taxon>
    </lineage>
</organism>
<sequence length="267" mass="30579">MSYKILFSDLDGTLLSLKNDVSDFTAGELKRIKDQVPIVLVSARMPKSMVYLQERLGIEQEPMICYNGALILKENRVISSITIEMPVIEAVFQCSRENKVGLGLYFEDEWYVEEMTERVRKEIFNTRAEPDFMAMEEVIKEWKTKGKSAHKIMCMGTEENIDRIFPVLTKEFGHTLHIYRSNATLIEIADKRVSKLSGIKTVLEEFYPFSLENAVAFGDNYNDMEMIEAVGCGVAVDNAREELKEIADVVTDHFKEDGVAKYVKQLF</sequence>